<comment type="catalytic activity">
    <reaction evidence="12">
        <text>L-seryl-[protein] + ATP = O-phospho-L-seryl-[protein] + ADP + H(+)</text>
        <dbReference type="Rhea" id="RHEA:17989"/>
        <dbReference type="Rhea" id="RHEA-COMP:9863"/>
        <dbReference type="Rhea" id="RHEA-COMP:11604"/>
        <dbReference type="ChEBI" id="CHEBI:15378"/>
        <dbReference type="ChEBI" id="CHEBI:29999"/>
        <dbReference type="ChEBI" id="CHEBI:30616"/>
        <dbReference type="ChEBI" id="CHEBI:83421"/>
        <dbReference type="ChEBI" id="CHEBI:456216"/>
        <dbReference type="EC" id="2.7.11.1"/>
    </reaction>
</comment>
<keyword evidence="3" id="KW-0723">Serine/threonine-protein kinase</keyword>
<dbReference type="InterPro" id="IPR011009">
    <property type="entry name" value="Kinase-like_dom_sf"/>
</dbReference>
<dbReference type="PANTHER" id="PTHR48006">
    <property type="entry name" value="LEUCINE-RICH REPEAT-CONTAINING PROTEIN DDB_G0281931-RELATED"/>
    <property type="match status" value="1"/>
</dbReference>
<keyword evidence="16" id="KW-1185">Reference proteome</keyword>
<evidence type="ECO:0000256" key="3">
    <source>
        <dbReference type="ARBA" id="ARBA00022527"/>
    </source>
</evidence>
<evidence type="ECO:0000259" key="14">
    <source>
        <dbReference type="Pfam" id="PF11721"/>
    </source>
</evidence>
<dbReference type="PANTHER" id="PTHR48006:SF60">
    <property type="entry name" value="PROTEIN KINASE DOMAIN-CONTAINING PROTEIN"/>
    <property type="match status" value="1"/>
</dbReference>
<evidence type="ECO:0000313" key="15">
    <source>
        <dbReference type="EMBL" id="KAF3451833.1"/>
    </source>
</evidence>
<evidence type="ECO:0000256" key="8">
    <source>
        <dbReference type="ARBA" id="ARBA00022840"/>
    </source>
</evidence>
<evidence type="ECO:0000256" key="7">
    <source>
        <dbReference type="ARBA" id="ARBA00022741"/>
    </source>
</evidence>
<dbReference type="AlphaFoldDB" id="A0A8K0HGT8"/>
<evidence type="ECO:0000313" key="16">
    <source>
        <dbReference type="Proteomes" id="UP000796880"/>
    </source>
</evidence>
<keyword evidence="6" id="KW-0732">Signal</keyword>
<dbReference type="InterPro" id="IPR001245">
    <property type="entry name" value="Ser-Thr/Tyr_kinase_cat_dom"/>
</dbReference>
<comment type="caution">
    <text evidence="15">The sequence shown here is derived from an EMBL/GenBank/DDBJ whole genome shotgun (WGS) entry which is preliminary data.</text>
</comment>
<dbReference type="Pfam" id="PF11721">
    <property type="entry name" value="Malectin"/>
    <property type="match status" value="1"/>
</dbReference>
<keyword evidence="5" id="KW-0808">Transferase</keyword>
<organism evidence="15 16">
    <name type="scientific">Rhamnella rubrinervis</name>
    <dbReference type="NCBI Taxonomy" id="2594499"/>
    <lineage>
        <taxon>Eukaryota</taxon>
        <taxon>Viridiplantae</taxon>
        <taxon>Streptophyta</taxon>
        <taxon>Embryophyta</taxon>
        <taxon>Tracheophyta</taxon>
        <taxon>Spermatophyta</taxon>
        <taxon>Magnoliopsida</taxon>
        <taxon>eudicotyledons</taxon>
        <taxon>Gunneridae</taxon>
        <taxon>Pentapetalae</taxon>
        <taxon>rosids</taxon>
        <taxon>fabids</taxon>
        <taxon>Rosales</taxon>
        <taxon>Rhamnaceae</taxon>
        <taxon>rhamnoid group</taxon>
        <taxon>Rhamneae</taxon>
        <taxon>Rhamnella</taxon>
    </lineage>
</organism>
<dbReference type="InterPro" id="IPR021720">
    <property type="entry name" value="Malectin_dom"/>
</dbReference>
<dbReference type="Gene3D" id="1.10.510.10">
    <property type="entry name" value="Transferase(Phosphotransferase) domain 1"/>
    <property type="match status" value="1"/>
</dbReference>
<evidence type="ECO:0000256" key="10">
    <source>
        <dbReference type="ARBA" id="ARBA00023180"/>
    </source>
</evidence>
<feature type="domain" description="Malectin" evidence="14">
    <location>
        <begin position="7"/>
        <end position="122"/>
    </location>
</feature>
<keyword evidence="10" id="KW-0325">Glycoprotein</keyword>
<evidence type="ECO:0000256" key="11">
    <source>
        <dbReference type="ARBA" id="ARBA00047899"/>
    </source>
</evidence>
<evidence type="ECO:0000256" key="9">
    <source>
        <dbReference type="ARBA" id="ARBA00023170"/>
    </source>
</evidence>
<evidence type="ECO:0000256" key="12">
    <source>
        <dbReference type="ARBA" id="ARBA00048679"/>
    </source>
</evidence>
<gene>
    <name evidence="15" type="ORF">FNV43_RR07929</name>
</gene>
<keyword evidence="3" id="KW-0418">Kinase</keyword>
<evidence type="ECO:0000256" key="4">
    <source>
        <dbReference type="ARBA" id="ARBA00022553"/>
    </source>
</evidence>
<keyword evidence="4" id="KW-0597">Phosphoprotein</keyword>
<dbReference type="InterPro" id="IPR051824">
    <property type="entry name" value="LRR_Rcpt-Like_S/T_Kinase"/>
</dbReference>
<keyword evidence="7" id="KW-0547">Nucleotide-binding</keyword>
<sequence>MHQINHSLFINCGGEEIDIDGNHHYSDNETSEFYVKRGISVSEAPLYEKARLSLASSKYYGLCLRKGKYNVALHFAEILFGNDEDYSSSMKRIFDGERRLTNFNIKEMANGTNKVAIVENLTAVGELPNHTVAVKRFFTLSNEGIIKLKSEFYTLESLRHENLVRLFDVYVGKGLYLMVYEYMENRSLADALFGIPFLLITTISYR</sequence>
<keyword evidence="8" id="KW-0067">ATP-binding</keyword>
<dbReference type="EMBL" id="VOIH02000003">
    <property type="protein sequence ID" value="KAF3451833.1"/>
    <property type="molecule type" value="Genomic_DNA"/>
</dbReference>
<dbReference type="GO" id="GO:0016020">
    <property type="term" value="C:membrane"/>
    <property type="evidence" value="ECO:0007669"/>
    <property type="project" value="UniProtKB-SubCell"/>
</dbReference>
<evidence type="ECO:0000256" key="2">
    <source>
        <dbReference type="ARBA" id="ARBA00012513"/>
    </source>
</evidence>
<dbReference type="GO" id="GO:0005524">
    <property type="term" value="F:ATP binding"/>
    <property type="evidence" value="ECO:0007669"/>
    <property type="project" value="UniProtKB-KW"/>
</dbReference>
<evidence type="ECO:0000256" key="1">
    <source>
        <dbReference type="ARBA" id="ARBA00004479"/>
    </source>
</evidence>
<dbReference type="Gene3D" id="2.60.120.430">
    <property type="entry name" value="Galactose-binding lectin"/>
    <property type="match status" value="1"/>
</dbReference>
<dbReference type="GO" id="GO:0004674">
    <property type="term" value="F:protein serine/threonine kinase activity"/>
    <property type="evidence" value="ECO:0007669"/>
    <property type="project" value="UniProtKB-KW"/>
</dbReference>
<protein>
    <recommendedName>
        <fullName evidence="2">non-specific serine/threonine protein kinase</fullName>
        <ecNumber evidence="2">2.7.11.1</ecNumber>
    </recommendedName>
</protein>
<evidence type="ECO:0000256" key="5">
    <source>
        <dbReference type="ARBA" id="ARBA00022679"/>
    </source>
</evidence>
<dbReference type="OrthoDB" id="1938112at2759"/>
<proteinExistence type="predicted"/>
<dbReference type="EC" id="2.7.11.1" evidence="2"/>
<comment type="catalytic activity">
    <reaction evidence="11">
        <text>L-threonyl-[protein] + ATP = O-phospho-L-threonyl-[protein] + ADP + H(+)</text>
        <dbReference type="Rhea" id="RHEA:46608"/>
        <dbReference type="Rhea" id="RHEA-COMP:11060"/>
        <dbReference type="Rhea" id="RHEA-COMP:11605"/>
        <dbReference type="ChEBI" id="CHEBI:15378"/>
        <dbReference type="ChEBI" id="CHEBI:30013"/>
        <dbReference type="ChEBI" id="CHEBI:30616"/>
        <dbReference type="ChEBI" id="CHEBI:61977"/>
        <dbReference type="ChEBI" id="CHEBI:456216"/>
        <dbReference type="EC" id="2.7.11.1"/>
    </reaction>
</comment>
<evidence type="ECO:0000259" key="13">
    <source>
        <dbReference type="Pfam" id="PF07714"/>
    </source>
</evidence>
<dbReference type="Pfam" id="PF07714">
    <property type="entry name" value="PK_Tyr_Ser-Thr"/>
    <property type="match status" value="1"/>
</dbReference>
<reference evidence="15" key="1">
    <citation type="submission" date="2020-03" db="EMBL/GenBank/DDBJ databases">
        <title>A high-quality chromosome-level genome assembly of a woody plant with both climbing and erect habits, Rhamnella rubrinervis.</title>
        <authorList>
            <person name="Lu Z."/>
            <person name="Yang Y."/>
            <person name="Zhu X."/>
            <person name="Sun Y."/>
        </authorList>
    </citation>
    <scope>NUCLEOTIDE SEQUENCE</scope>
    <source>
        <strain evidence="15">BYM</strain>
        <tissue evidence="15">Leaf</tissue>
    </source>
</reference>
<comment type="subcellular location">
    <subcellularLocation>
        <location evidence="1">Membrane</location>
        <topology evidence="1">Single-pass type I membrane protein</topology>
    </subcellularLocation>
</comment>
<accession>A0A8K0HGT8</accession>
<dbReference type="Proteomes" id="UP000796880">
    <property type="component" value="Unassembled WGS sequence"/>
</dbReference>
<keyword evidence="9" id="KW-0675">Receptor</keyword>
<evidence type="ECO:0000256" key="6">
    <source>
        <dbReference type="ARBA" id="ARBA00022729"/>
    </source>
</evidence>
<dbReference type="SUPFAM" id="SSF56112">
    <property type="entry name" value="Protein kinase-like (PK-like)"/>
    <property type="match status" value="1"/>
</dbReference>
<name>A0A8K0HGT8_9ROSA</name>
<feature type="domain" description="Serine-threonine/tyrosine-protein kinase catalytic" evidence="13">
    <location>
        <begin position="125"/>
        <end position="192"/>
    </location>
</feature>